<dbReference type="Proteomes" id="UP001367508">
    <property type="component" value="Unassembled WGS sequence"/>
</dbReference>
<organism evidence="1 2">
    <name type="scientific">Canavalia gladiata</name>
    <name type="common">Sword bean</name>
    <name type="synonym">Dolichos gladiatus</name>
    <dbReference type="NCBI Taxonomy" id="3824"/>
    <lineage>
        <taxon>Eukaryota</taxon>
        <taxon>Viridiplantae</taxon>
        <taxon>Streptophyta</taxon>
        <taxon>Embryophyta</taxon>
        <taxon>Tracheophyta</taxon>
        <taxon>Spermatophyta</taxon>
        <taxon>Magnoliopsida</taxon>
        <taxon>eudicotyledons</taxon>
        <taxon>Gunneridae</taxon>
        <taxon>Pentapetalae</taxon>
        <taxon>rosids</taxon>
        <taxon>fabids</taxon>
        <taxon>Fabales</taxon>
        <taxon>Fabaceae</taxon>
        <taxon>Papilionoideae</taxon>
        <taxon>50 kb inversion clade</taxon>
        <taxon>NPAAA clade</taxon>
        <taxon>indigoferoid/millettioid clade</taxon>
        <taxon>Phaseoleae</taxon>
        <taxon>Canavalia</taxon>
    </lineage>
</organism>
<keyword evidence="2" id="KW-1185">Reference proteome</keyword>
<dbReference type="EMBL" id="JAYMYQ010000001">
    <property type="protein sequence ID" value="KAK7361158.1"/>
    <property type="molecule type" value="Genomic_DNA"/>
</dbReference>
<protein>
    <submittedName>
        <fullName evidence="1">Uncharacterized protein</fullName>
    </submittedName>
</protein>
<dbReference type="AlphaFoldDB" id="A0AAN9RC03"/>
<accession>A0AAN9RC03</accession>
<comment type="caution">
    <text evidence="1">The sequence shown here is derived from an EMBL/GenBank/DDBJ whole genome shotgun (WGS) entry which is preliminary data.</text>
</comment>
<sequence length="245" mass="26265">MLSRKKKSGETKEEGGGLSFLACKGGAILGRILASNFKKYGFLLGVGAASESSIVVQRSSTQEWLGILKPKEQHQVIQKRHAEEASERSCTAMHNLAHLHACMQPQGSMIIQFHMNCYPVTSAALGRGDTRRVTKIANSGSSMSGLISVILIGASPPPPVMRRLSVAFGGYTIGLPRSRQEGKGFESHQSLFILKPHAAAEHTSTEVDTFEAGAMHALIDEALGHKSGSLVDHEVQKYCVVNTAG</sequence>
<gene>
    <name evidence="1" type="ORF">VNO77_03204</name>
</gene>
<evidence type="ECO:0000313" key="1">
    <source>
        <dbReference type="EMBL" id="KAK7361158.1"/>
    </source>
</evidence>
<evidence type="ECO:0000313" key="2">
    <source>
        <dbReference type="Proteomes" id="UP001367508"/>
    </source>
</evidence>
<reference evidence="1 2" key="1">
    <citation type="submission" date="2024-01" db="EMBL/GenBank/DDBJ databases">
        <title>The genomes of 5 underutilized Papilionoideae crops provide insights into root nodulation and disease resistanc.</title>
        <authorList>
            <person name="Jiang F."/>
        </authorList>
    </citation>
    <scope>NUCLEOTIDE SEQUENCE [LARGE SCALE GENOMIC DNA]</scope>
    <source>
        <strain evidence="1">LVBAO_FW01</strain>
        <tissue evidence="1">Leaves</tissue>
    </source>
</reference>
<proteinExistence type="predicted"/>
<name>A0AAN9RC03_CANGL</name>